<dbReference type="Pfam" id="PF04715">
    <property type="entry name" value="Anth_synt_I_N"/>
    <property type="match status" value="1"/>
</dbReference>
<reference evidence="19" key="2">
    <citation type="submission" date="2016-10" db="EMBL/GenBank/DDBJ databases">
        <authorList>
            <person name="de Groot N.N."/>
        </authorList>
    </citation>
    <scope>NUCLEOTIDE SEQUENCE [LARGE SCALE GENOMIC DNA]</scope>
    <source>
        <strain evidence="19">DSM 17908</strain>
    </source>
</reference>
<feature type="binding site" evidence="14">
    <location>
        <position position="484"/>
    </location>
    <ligand>
        <name>chorismate</name>
        <dbReference type="ChEBI" id="CHEBI:29748"/>
    </ligand>
</feature>
<dbReference type="RefSeq" id="WP_092508901.1">
    <property type="nucleotide sequence ID" value="NZ_CAWNQB010000012.1"/>
</dbReference>
<dbReference type="GO" id="GO:0004049">
    <property type="term" value="F:anthranilate synthase activity"/>
    <property type="evidence" value="ECO:0007669"/>
    <property type="project" value="UniProtKB-EC"/>
</dbReference>
<accession>A0A1I3MAY5</accession>
<evidence type="ECO:0000256" key="2">
    <source>
        <dbReference type="ARBA" id="ARBA00009562"/>
    </source>
</evidence>
<feature type="domain" description="Chorismate-utilising enzyme C-terminal" evidence="16">
    <location>
        <begin position="257"/>
        <end position="517"/>
    </location>
</feature>
<evidence type="ECO:0000256" key="11">
    <source>
        <dbReference type="ARBA" id="ARBA00025634"/>
    </source>
</evidence>
<dbReference type="InterPro" id="IPR005257">
    <property type="entry name" value="Anth_synth_I_TrpE"/>
</dbReference>
<evidence type="ECO:0000256" key="14">
    <source>
        <dbReference type="PIRSR" id="PIRSR001373-1"/>
    </source>
</evidence>
<comment type="function">
    <text evidence="11">Part of a heterotetrameric complex that catalyzes the two-step biosynthesis of anthranilate, an intermediate in the biosynthesis of L-tryptophan. In the first step, the glutamine-binding beta subunit (TrpG) of anthranilate synthase (AS) provides the glutamine amidotransferase activity which generates ammonia as a substrate that, along with chorismate, is used in the second step, catalyzed by the large alpha subunit of AS (TrpE) to produce anthranilate. In the absence of TrpG, TrpE can synthesize anthranilate directly from chorismate and high concentrations of ammonia.</text>
</comment>
<dbReference type="EC" id="4.1.3.27" evidence="3 13"/>
<dbReference type="InterPro" id="IPR019999">
    <property type="entry name" value="Anth_synth_I-like"/>
</dbReference>
<dbReference type="EMBL" id="FORG01000004">
    <property type="protein sequence ID" value="SFI93990.1"/>
    <property type="molecule type" value="Genomic_DNA"/>
</dbReference>
<evidence type="ECO:0000313" key="18">
    <source>
        <dbReference type="EMBL" id="PHM45451.1"/>
    </source>
</evidence>
<comment type="catalytic activity">
    <reaction evidence="12 13">
        <text>chorismate + L-glutamine = anthranilate + pyruvate + L-glutamate + H(+)</text>
        <dbReference type="Rhea" id="RHEA:21732"/>
        <dbReference type="ChEBI" id="CHEBI:15361"/>
        <dbReference type="ChEBI" id="CHEBI:15378"/>
        <dbReference type="ChEBI" id="CHEBI:16567"/>
        <dbReference type="ChEBI" id="CHEBI:29748"/>
        <dbReference type="ChEBI" id="CHEBI:29985"/>
        <dbReference type="ChEBI" id="CHEBI:58359"/>
        <dbReference type="EC" id="4.1.3.27"/>
    </reaction>
</comment>
<evidence type="ECO:0000259" key="17">
    <source>
        <dbReference type="Pfam" id="PF04715"/>
    </source>
</evidence>
<feature type="domain" description="Anthranilate synthase component I N-terminal" evidence="17">
    <location>
        <begin position="20"/>
        <end position="191"/>
    </location>
</feature>
<feature type="binding site" evidence="15">
    <location>
        <position position="376"/>
    </location>
    <ligand>
        <name>Mg(2+)</name>
        <dbReference type="ChEBI" id="CHEBI:18420"/>
    </ligand>
</feature>
<feature type="binding site" evidence="14">
    <location>
        <position position="40"/>
    </location>
    <ligand>
        <name>L-tryptophan</name>
        <dbReference type="ChEBI" id="CHEBI:57912"/>
    </ligand>
</feature>
<evidence type="ECO:0000256" key="15">
    <source>
        <dbReference type="PIRSR" id="PIRSR001373-2"/>
    </source>
</evidence>
<evidence type="ECO:0000256" key="12">
    <source>
        <dbReference type="ARBA" id="ARBA00047683"/>
    </source>
</evidence>
<feature type="binding site" evidence="14">
    <location>
        <begin position="343"/>
        <end position="344"/>
    </location>
    <ligand>
        <name>chorismate</name>
        <dbReference type="ChEBI" id="CHEBI:29748"/>
    </ligand>
</feature>
<feature type="binding site" evidence="14">
    <location>
        <begin position="498"/>
        <end position="500"/>
    </location>
    <ligand>
        <name>chorismate</name>
        <dbReference type="ChEBI" id="CHEBI:29748"/>
    </ligand>
</feature>
<proteinExistence type="inferred from homology"/>
<evidence type="ECO:0000256" key="4">
    <source>
        <dbReference type="ARBA" id="ARBA00020653"/>
    </source>
</evidence>
<name>A0A1I3MAY5_9GAMM</name>
<dbReference type="SUPFAM" id="SSF56322">
    <property type="entry name" value="ADC synthase"/>
    <property type="match status" value="1"/>
</dbReference>
<evidence type="ECO:0000256" key="3">
    <source>
        <dbReference type="ARBA" id="ARBA00012266"/>
    </source>
</evidence>
<dbReference type="AlphaFoldDB" id="A0A1I3MAY5"/>
<keyword evidence="8 15" id="KW-0460">Magnesium</keyword>
<dbReference type="UniPathway" id="UPA00035">
    <property type="reaction ID" value="UER00040"/>
</dbReference>
<keyword evidence="21" id="KW-1185">Reference proteome</keyword>
<evidence type="ECO:0000256" key="5">
    <source>
        <dbReference type="ARBA" id="ARBA00022605"/>
    </source>
</evidence>
<dbReference type="STRING" id="351675.SAMN05421680_104219"/>
<dbReference type="NCBIfam" id="TIGR00565">
    <property type="entry name" value="trpE_proteo"/>
    <property type="match status" value="1"/>
</dbReference>
<dbReference type="PANTHER" id="PTHR11236:SF49">
    <property type="entry name" value="ANTHRANILATE SYNTHASE COMPONENT 1"/>
    <property type="match status" value="1"/>
</dbReference>
<feature type="binding site" evidence="14">
    <location>
        <begin position="306"/>
        <end position="308"/>
    </location>
    <ligand>
        <name>L-tryptophan</name>
        <dbReference type="ChEBI" id="CHEBI:57912"/>
    </ligand>
</feature>
<gene>
    <name evidence="19" type="ORF">SAMN05421680_104219</name>
    <name evidence="18" type="ORF">Xmau_01102</name>
</gene>
<keyword evidence="9 13" id="KW-0057">Aromatic amino acid biosynthesis</keyword>
<feature type="binding site" evidence="15">
    <location>
        <position position="513"/>
    </location>
    <ligand>
        <name>Mg(2+)</name>
        <dbReference type="ChEBI" id="CHEBI:18420"/>
    </ligand>
</feature>
<sequence>MNGKGFNISINQMDTVYKTDPTLLFHQLCNNRPATLLLESAEIQSKNNIKSILIIDSAMRITANGYQVTFEALTPNGKNLFPILAALLAEKAQLNIESQVMHAHFPTAEHNLDEDSRLKSDSVFDALRALSALASFSTSPDAIFIGGMFAYDLVAGFEPLPAVKNHQNCPDFCFYLAETLLVIDHQNEHSYLQTSLFGETNSFDESSSGGKSSDDSNPEKKRLNERMTMLASTIAESIPSLLPVALPDFTVDCNLSDDQYANIVQELQQSVRQGDVFQVVPSRRFTVPCSAPLNAYHALKKQNPSPYMFFMQDKDFCLFGASPESALKYDAKNRQIEIYPIAGTRPRGRNADGELDFDLDSRIELEMRTDAKEMSEHVMLVDLARNDLARICEPGSRYVADLTKVDRYSFVMHLVSRVVGTLRHDLDIFHAYQACMNMGTLTGAPKVRAMQLIAECEGERRGSYGGAVGYFTGKGDFDTCIVIRSAYVENGRATVQAGAGIVLDSIPQSEVDETRSKARAVIHAIAKAHNMEVTF</sequence>
<dbReference type="PIRSF" id="PIRSF001373">
    <property type="entry name" value="TrpE"/>
    <property type="match status" value="1"/>
</dbReference>
<comment type="pathway">
    <text evidence="1 13">Amino-acid biosynthesis; L-tryptophan biosynthesis; L-tryptophan from chorismate: step 1/5.</text>
</comment>
<comment type="similarity">
    <text evidence="2 13">Belongs to the anthranilate synthase component I family.</text>
</comment>
<dbReference type="GO" id="GO:0046872">
    <property type="term" value="F:metal ion binding"/>
    <property type="evidence" value="ECO:0007669"/>
    <property type="project" value="UniProtKB-KW"/>
</dbReference>
<feature type="binding site" evidence="14">
    <location>
        <position position="464"/>
    </location>
    <ligand>
        <name>chorismate</name>
        <dbReference type="ChEBI" id="CHEBI:29748"/>
    </ligand>
</feature>
<organism evidence="19 20">
    <name type="scientific">Xenorhabdus mauleonii</name>
    <dbReference type="NCBI Taxonomy" id="351675"/>
    <lineage>
        <taxon>Bacteria</taxon>
        <taxon>Pseudomonadati</taxon>
        <taxon>Pseudomonadota</taxon>
        <taxon>Gammaproteobacteria</taxon>
        <taxon>Enterobacterales</taxon>
        <taxon>Morganellaceae</taxon>
        <taxon>Xenorhabdus</taxon>
    </lineage>
</organism>
<keyword evidence="5 13" id="KW-0028">Amino-acid biosynthesis</keyword>
<evidence type="ECO:0000313" key="19">
    <source>
        <dbReference type="EMBL" id="SFI93990.1"/>
    </source>
</evidence>
<dbReference type="PRINTS" id="PR00095">
    <property type="entry name" value="ANTSNTHASEI"/>
</dbReference>
<evidence type="ECO:0000313" key="21">
    <source>
        <dbReference type="Proteomes" id="UP000224607"/>
    </source>
</evidence>
<evidence type="ECO:0000256" key="10">
    <source>
        <dbReference type="ARBA" id="ARBA00023239"/>
    </source>
</evidence>
<dbReference type="GO" id="GO:0000162">
    <property type="term" value="P:L-tryptophan biosynthetic process"/>
    <property type="evidence" value="ECO:0007669"/>
    <property type="project" value="UniProtKB-UniPathway"/>
</dbReference>
<dbReference type="Proteomes" id="UP000198919">
    <property type="component" value="Unassembled WGS sequence"/>
</dbReference>
<evidence type="ECO:0000256" key="1">
    <source>
        <dbReference type="ARBA" id="ARBA00004873"/>
    </source>
</evidence>
<keyword evidence="7 13" id="KW-0822">Tryptophan biosynthesis</keyword>
<evidence type="ECO:0000256" key="8">
    <source>
        <dbReference type="ARBA" id="ARBA00022842"/>
    </source>
</evidence>
<dbReference type="FunFam" id="3.60.120.10:FF:000006">
    <property type="entry name" value="Anthranilate synthase component 1"/>
    <property type="match status" value="1"/>
</dbReference>
<dbReference type="Gene3D" id="3.60.120.10">
    <property type="entry name" value="Anthranilate synthase"/>
    <property type="match status" value="1"/>
</dbReference>
<reference evidence="18 21" key="3">
    <citation type="journal article" date="2017" name="Nat. Microbiol.">
        <title>Natural product diversity associated with the nematode symbionts Photorhabdus and Xenorhabdus.</title>
        <authorList>
            <person name="Tobias N.J."/>
            <person name="Wolff H."/>
            <person name="Djahanschiri B."/>
            <person name="Grundmann F."/>
            <person name="Kronenwerth M."/>
            <person name="Shi Y.M."/>
            <person name="Simonyi S."/>
            <person name="Grun P."/>
            <person name="Shapiro-Ilan D."/>
            <person name="Pidot S.J."/>
            <person name="Stinear T.P."/>
            <person name="Ebersberger I."/>
            <person name="Bode H.B."/>
        </authorList>
    </citation>
    <scope>NUCLEOTIDE SEQUENCE [LARGE SCALE GENOMIC DNA]</scope>
    <source>
        <strain evidence="18 21">DSM 17908</strain>
    </source>
</reference>
<evidence type="ECO:0000256" key="6">
    <source>
        <dbReference type="ARBA" id="ARBA00022723"/>
    </source>
</evidence>
<evidence type="ECO:0000256" key="13">
    <source>
        <dbReference type="PIRNR" id="PIRNR001373"/>
    </source>
</evidence>
<dbReference type="EMBL" id="NITY01000002">
    <property type="protein sequence ID" value="PHM45451.1"/>
    <property type="molecule type" value="Genomic_DNA"/>
</dbReference>
<comment type="cofactor">
    <cofactor evidence="15">
        <name>Mg(2+)</name>
        <dbReference type="ChEBI" id="CHEBI:18420"/>
    </cofactor>
    <text evidence="15">Binds 1 Mg(2+) ion per subunit.</text>
</comment>
<dbReference type="NCBIfam" id="NF010079">
    <property type="entry name" value="PRK13564.1"/>
    <property type="match status" value="1"/>
</dbReference>
<evidence type="ECO:0000313" key="20">
    <source>
        <dbReference type="Proteomes" id="UP000198919"/>
    </source>
</evidence>
<dbReference type="InterPro" id="IPR015890">
    <property type="entry name" value="Chorismate_C"/>
</dbReference>
<reference evidence="20" key="1">
    <citation type="submission" date="2016-10" db="EMBL/GenBank/DDBJ databases">
        <authorList>
            <person name="Varghese N."/>
            <person name="Submissions S."/>
        </authorList>
    </citation>
    <scope>NUCLEOTIDE SEQUENCE [LARGE SCALE GENOMIC DNA]</scope>
    <source>
        <strain evidence="20">DSM 17908</strain>
    </source>
</reference>
<protein>
    <recommendedName>
        <fullName evidence="4 13">Anthranilate synthase component 1</fullName>
        <ecNumber evidence="3 13">4.1.3.27</ecNumber>
    </recommendedName>
</protein>
<dbReference type="OrthoDB" id="9803598at2"/>
<dbReference type="InterPro" id="IPR005801">
    <property type="entry name" value="ADC_synthase"/>
</dbReference>
<dbReference type="PANTHER" id="PTHR11236">
    <property type="entry name" value="AMINOBENZOATE/ANTHRANILATE SYNTHASE"/>
    <property type="match status" value="1"/>
</dbReference>
<evidence type="ECO:0000256" key="7">
    <source>
        <dbReference type="ARBA" id="ARBA00022822"/>
    </source>
</evidence>
<dbReference type="Proteomes" id="UP000224607">
    <property type="component" value="Unassembled WGS sequence"/>
</dbReference>
<keyword evidence="10 13" id="KW-0456">Lyase</keyword>
<keyword evidence="6 15" id="KW-0479">Metal-binding</keyword>
<evidence type="ECO:0000256" key="9">
    <source>
        <dbReference type="ARBA" id="ARBA00023141"/>
    </source>
</evidence>
<dbReference type="InterPro" id="IPR006805">
    <property type="entry name" value="Anth_synth_I_N"/>
</dbReference>
<dbReference type="Pfam" id="PF00425">
    <property type="entry name" value="Chorismate_bind"/>
    <property type="match status" value="1"/>
</dbReference>
<evidence type="ECO:0000259" key="16">
    <source>
        <dbReference type="Pfam" id="PF00425"/>
    </source>
</evidence>